<accession>A0A0E9T425</accession>
<sequence>MLLFIKSATDSTLLKTAEKDSEEIFRGKPMSHCERAGTCFNKCFT</sequence>
<proteinExistence type="predicted"/>
<reference evidence="1" key="1">
    <citation type="submission" date="2014-11" db="EMBL/GenBank/DDBJ databases">
        <authorList>
            <person name="Amaro Gonzalez C."/>
        </authorList>
    </citation>
    <scope>NUCLEOTIDE SEQUENCE</scope>
</reference>
<dbReference type="AlphaFoldDB" id="A0A0E9T425"/>
<organism evidence="1">
    <name type="scientific">Anguilla anguilla</name>
    <name type="common">European freshwater eel</name>
    <name type="synonym">Muraena anguilla</name>
    <dbReference type="NCBI Taxonomy" id="7936"/>
    <lineage>
        <taxon>Eukaryota</taxon>
        <taxon>Metazoa</taxon>
        <taxon>Chordata</taxon>
        <taxon>Craniata</taxon>
        <taxon>Vertebrata</taxon>
        <taxon>Euteleostomi</taxon>
        <taxon>Actinopterygii</taxon>
        <taxon>Neopterygii</taxon>
        <taxon>Teleostei</taxon>
        <taxon>Anguilliformes</taxon>
        <taxon>Anguillidae</taxon>
        <taxon>Anguilla</taxon>
    </lineage>
</organism>
<protein>
    <submittedName>
        <fullName evidence="1">Uncharacterized protein</fullName>
    </submittedName>
</protein>
<dbReference type="EMBL" id="GBXM01060248">
    <property type="protein sequence ID" value="JAH48329.1"/>
    <property type="molecule type" value="Transcribed_RNA"/>
</dbReference>
<reference evidence="1" key="2">
    <citation type="journal article" date="2015" name="Fish Shellfish Immunol.">
        <title>Early steps in the European eel (Anguilla anguilla)-Vibrio vulnificus interaction in the gills: Role of the RtxA13 toxin.</title>
        <authorList>
            <person name="Callol A."/>
            <person name="Pajuelo D."/>
            <person name="Ebbesson L."/>
            <person name="Teles M."/>
            <person name="MacKenzie S."/>
            <person name="Amaro C."/>
        </authorList>
    </citation>
    <scope>NUCLEOTIDE SEQUENCE</scope>
</reference>
<name>A0A0E9T425_ANGAN</name>
<evidence type="ECO:0000313" key="1">
    <source>
        <dbReference type="EMBL" id="JAH48329.1"/>
    </source>
</evidence>